<dbReference type="GO" id="GO:0003700">
    <property type="term" value="F:DNA-binding transcription factor activity"/>
    <property type="evidence" value="ECO:0007669"/>
    <property type="project" value="InterPro"/>
</dbReference>
<comment type="similarity">
    <text evidence="6">Belongs to the AP2/ERF transcription factor family. ERF subfamily.</text>
</comment>
<evidence type="ECO:0000256" key="6">
    <source>
        <dbReference type="ARBA" id="ARBA00024343"/>
    </source>
</evidence>
<evidence type="ECO:0000256" key="3">
    <source>
        <dbReference type="ARBA" id="ARBA00023125"/>
    </source>
</evidence>
<keyword evidence="2" id="KW-0805">Transcription regulation</keyword>
<dbReference type="InterPro" id="IPR036955">
    <property type="entry name" value="AP2/ERF_dom_sf"/>
</dbReference>
<dbReference type="PANTHER" id="PTHR31190">
    <property type="entry name" value="DNA-BINDING DOMAIN"/>
    <property type="match status" value="1"/>
</dbReference>
<dbReference type="InterPro" id="IPR044808">
    <property type="entry name" value="ERF_plant"/>
</dbReference>
<dbReference type="SUPFAM" id="SSF54171">
    <property type="entry name" value="DNA-binding domain"/>
    <property type="match status" value="1"/>
</dbReference>
<name>A0A2P5YVG0_GOSBA</name>
<feature type="domain" description="AP2/ERF" evidence="7">
    <location>
        <begin position="62"/>
        <end position="125"/>
    </location>
</feature>
<evidence type="ECO:0000256" key="5">
    <source>
        <dbReference type="ARBA" id="ARBA00023242"/>
    </source>
</evidence>
<dbReference type="Gene3D" id="3.30.730.10">
    <property type="entry name" value="AP2/ERF domain"/>
    <property type="match status" value="1"/>
</dbReference>
<dbReference type="GO" id="GO:0009873">
    <property type="term" value="P:ethylene-activated signaling pathway"/>
    <property type="evidence" value="ECO:0007669"/>
    <property type="project" value="InterPro"/>
</dbReference>
<accession>A0A2P5YVG0</accession>
<dbReference type="GO" id="GO:0003677">
    <property type="term" value="F:DNA binding"/>
    <property type="evidence" value="ECO:0007669"/>
    <property type="project" value="UniProtKB-KW"/>
</dbReference>
<evidence type="ECO:0000313" key="9">
    <source>
        <dbReference type="Proteomes" id="UP000239757"/>
    </source>
</evidence>
<evidence type="ECO:0000256" key="2">
    <source>
        <dbReference type="ARBA" id="ARBA00023015"/>
    </source>
</evidence>
<sequence>MEEFFQFHSSSTTPDFLPESLFRSPSTETLSSRWDELLLNFNDFEEMVWEDMAEALDQSKNSINGVKEEDVISNIAKLEDAEIRDSTRNWVGVWLGTFDSAEAAASANDQAEFLTRASSAILNFPVEVVRESLRSIKIRCDEGCSPVLALKWRRCLRKNLIKFVLLTQTKTA</sequence>
<dbReference type="GO" id="GO:0005634">
    <property type="term" value="C:nucleus"/>
    <property type="evidence" value="ECO:0007669"/>
    <property type="project" value="UniProtKB-SubCell"/>
</dbReference>
<dbReference type="InterPro" id="IPR001471">
    <property type="entry name" value="AP2/ERF_dom"/>
</dbReference>
<evidence type="ECO:0000256" key="1">
    <source>
        <dbReference type="ARBA" id="ARBA00004123"/>
    </source>
</evidence>
<dbReference type="Proteomes" id="UP000239757">
    <property type="component" value="Unassembled WGS sequence"/>
</dbReference>
<reference evidence="8 9" key="1">
    <citation type="submission" date="2015-01" db="EMBL/GenBank/DDBJ databases">
        <title>Genome of allotetraploid Gossypium barbadense reveals genomic plasticity and fiber elongation in cotton evolution.</title>
        <authorList>
            <person name="Chen X."/>
            <person name="Liu X."/>
            <person name="Zhao B."/>
            <person name="Zheng H."/>
            <person name="Hu Y."/>
            <person name="Lu G."/>
            <person name="Yang C."/>
            <person name="Chen J."/>
            <person name="Shan C."/>
            <person name="Zhang L."/>
            <person name="Zhou Y."/>
            <person name="Wang L."/>
            <person name="Guo W."/>
            <person name="Bai Y."/>
            <person name="Ruan J."/>
            <person name="Shangguan X."/>
            <person name="Mao Y."/>
            <person name="Jiang J."/>
            <person name="Zhu Y."/>
            <person name="Lei J."/>
            <person name="Kang H."/>
            <person name="Chen S."/>
            <person name="He X."/>
            <person name="Wang R."/>
            <person name="Wang Y."/>
            <person name="Chen J."/>
            <person name="Wang L."/>
            <person name="Yu S."/>
            <person name="Wang B."/>
            <person name="Wei J."/>
            <person name="Song S."/>
            <person name="Lu X."/>
            <person name="Gao Z."/>
            <person name="Gu W."/>
            <person name="Deng X."/>
            <person name="Ma D."/>
            <person name="Wang S."/>
            <person name="Liang W."/>
            <person name="Fang L."/>
            <person name="Cai C."/>
            <person name="Zhu X."/>
            <person name="Zhou B."/>
            <person name="Zhang Y."/>
            <person name="Chen Z."/>
            <person name="Xu S."/>
            <person name="Zhu R."/>
            <person name="Wang S."/>
            <person name="Zhang T."/>
            <person name="Zhao G."/>
        </authorList>
    </citation>
    <scope>NUCLEOTIDE SEQUENCE [LARGE SCALE GENOMIC DNA]</scope>
    <source>
        <strain evidence="9">cv. Xinhai21</strain>
        <tissue evidence="8">Leaf</tissue>
    </source>
</reference>
<proteinExistence type="inferred from homology"/>
<evidence type="ECO:0000313" key="8">
    <source>
        <dbReference type="EMBL" id="PPS19591.1"/>
    </source>
</evidence>
<gene>
    <name evidence="8" type="ORF">GOBAR_AA00983</name>
</gene>
<keyword evidence="3" id="KW-0238">DNA-binding</keyword>
<evidence type="ECO:0000259" key="7">
    <source>
        <dbReference type="PROSITE" id="PS51032"/>
    </source>
</evidence>
<dbReference type="SMART" id="SM00380">
    <property type="entry name" value="AP2"/>
    <property type="match status" value="1"/>
</dbReference>
<dbReference type="OrthoDB" id="670255at2759"/>
<keyword evidence="4" id="KW-0804">Transcription</keyword>
<comment type="subcellular location">
    <subcellularLocation>
        <location evidence="1">Nucleus</location>
    </subcellularLocation>
</comment>
<dbReference type="AlphaFoldDB" id="A0A2P5YVG0"/>
<dbReference type="EMBL" id="KZ662751">
    <property type="protein sequence ID" value="PPS19591.1"/>
    <property type="molecule type" value="Genomic_DNA"/>
</dbReference>
<protein>
    <recommendedName>
        <fullName evidence="7">AP2/ERF domain-containing protein</fullName>
    </recommendedName>
</protein>
<organism evidence="8 9">
    <name type="scientific">Gossypium barbadense</name>
    <name type="common">Sea Island cotton</name>
    <name type="synonym">Hibiscus barbadensis</name>
    <dbReference type="NCBI Taxonomy" id="3634"/>
    <lineage>
        <taxon>Eukaryota</taxon>
        <taxon>Viridiplantae</taxon>
        <taxon>Streptophyta</taxon>
        <taxon>Embryophyta</taxon>
        <taxon>Tracheophyta</taxon>
        <taxon>Spermatophyta</taxon>
        <taxon>Magnoliopsida</taxon>
        <taxon>eudicotyledons</taxon>
        <taxon>Gunneridae</taxon>
        <taxon>Pentapetalae</taxon>
        <taxon>rosids</taxon>
        <taxon>malvids</taxon>
        <taxon>Malvales</taxon>
        <taxon>Malvaceae</taxon>
        <taxon>Malvoideae</taxon>
        <taxon>Gossypium</taxon>
    </lineage>
</organism>
<dbReference type="PROSITE" id="PS51032">
    <property type="entry name" value="AP2_ERF"/>
    <property type="match status" value="1"/>
</dbReference>
<dbReference type="PANTHER" id="PTHR31190:SF469">
    <property type="entry name" value="ETHYLENE-RESPONSIVE TRANSCRIPTION FACTOR 1B-LIKE"/>
    <property type="match status" value="1"/>
</dbReference>
<dbReference type="InterPro" id="IPR016177">
    <property type="entry name" value="DNA-bd_dom_sf"/>
</dbReference>
<evidence type="ECO:0000256" key="4">
    <source>
        <dbReference type="ARBA" id="ARBA00023163"/>
    </source>
</evidence>
<keyword evidence="5" id="KW-0539">Nucleus</keyword>